<proteinExistence type="predicted"/>
<organism evidence="1 2">
    <name type="scientific">Diaporthe eres</name>
    <name type="common">Phomopsis oblonga</name>
    <dbReference type="NCBI Taxonomy" id="83184"/>
    <lineage>
        <taxon>Eukaryota</taxon>
        <taxon>Fungi</taxon>
        <taxon>Dikarya</taxon>
        <taxon>Ascomycota</taxon>
        <taxon>Pezizomycotina</taxon>
        <taxon>Sordariomycetes</taxon>
        <taxon>Sordariomycetidae</taxon>
        <taxon>Diaporthales</taxon>
        <taxon>Diaporthaceae</taxon>
        <taxon>Diaporthe</taxon>
        <taxon>Diaporthe eres species complex</taxon>
    </lineage>
</organism>
<reference evidence="1 2" key="1">
    <citation type="submission" date="2024-02" db="EMBL/GenBank/DDBJ databases">
        <title>De novo assembly and annotation of 12 fungi associated with fruit tree decline syndrome in Ontario, Canada.</title>
        <authorList>
            <person name="Sulman M."/>
            <person name="Ellouze W."/>
            <person name="Ilyukhin E."/>
        </authorList>
    </citation>
    <scope>NUCLEOTIDE SEQUENCE [LARGE SCALE GENOMIC DNA]</scope>
    <source>
        <strain evidence="1 2">M169</strain>
    </source>
</reference>
<comment type="caution">
    <text evidence="1">The sequence shown here is derived from an EMBL/GenBank/DDBJ whole genome shotgun (WGS) entry which is preliminary data.</text>
</comment>
<accession>A0ABR1NM76</accession>
<name>A0ABR1NM76_DIAER</name>
<keyword evidence="2" id="KW-1185">Reference proteome</keyword>
<evidence type="ECO:0000313" key="1">
    <source>
        <dbReference type="EMBL" id="KAK7706803.1"/>
    </source>
</evidence>
<sequence length="343" mass="38799">MYFSDNQLSEDHLLRLLAVNPMGSDSGADPLYMSLVHEVILRDMAMGDDKFTYAQFREKLSQHDCASGESKEISMHLKFFETFIEPNSLWTHSTRPAASPHNIWDFQPGSLTIVDLTDPFLGSEEACALFSIALSIFMEQRTRCGGVVAMDNAHKFLARNGEAKRLIDELGSIVRQQRHNDTRVMIATEEPTQSEATSGDAPTQTSDTDEVPMFVVEADIRASKQDVKASSYNEVGKDYRSTERTANNLARHVSSHLNEILRPLLIVDEKDEAWSWKELTRTAFRGLEKKFGLPENDIQYYPSLCRDVCEVLDQSVRNIKIQLVEGKLDKPNDFGDDYDDGCF</sequence>
<evidence type="ECO:0000313" key="2">
    <source>
        <dbReference type="Proteomes" id="UP001430848"/>
    </source>
</evidence>
<gene>
    <name evidence="1" type="ORF">SLS63_013909</name>
</gene>
<protein>
    <submittedName>
        <fullName evidence="1">Uncharacterized protein</fullName>
    </submittedName>
</protein>
<dbReference type="Proteomes" id="UP001430848">
    <property type="component" value="Unassembled WGS sequence"/>
</dbReference>
<dbReference type="EMBL" id="JAKNSF020000213">
    <property type="protein sequence ID" value="KAK7706803.1"/>
    <property type="molecule type" value="Genomic_DNA"/>
</dbReference>